<proteinExistence type="predicted"/>
<comment type="caution">
    <text evidence="3">The sequence shown here is derived from an EMBL/GenBank/DDBJ whole genome shotgun (WGS) entry which is preliminary data.</text>
</comment>
<feature type="compositionally biased region" description="Polar residues" evidence="2">
    <location>
        <begin position="170"/>
        <end position="188"/>
    </location>
</feature>
<evidence type="ECO:0000313" key="3">
    <source>
        <dbReference type="EMBL" id="CAD8199972.1"/>
    </source>
</evidence>
<dbReference type="Proteomes" id="UP000689195">
    <property type="component" value="Unassembled WGS sequence"/>
</dbReference>
<dbReference type="InterPro" id="IPR051057">
    <property type="entry name" value="PI-PLC_domain"/>
</dbReference>
<name>A0A8S1XH35_9CILI</name>
<dbReference type="PANTHER" id="PTHR13593:SF140">
    <property type="entry name" value="PLC-LIKE PHOSPHODIESTERASE"/>
    <property type="match status" value="1"/>
</dbReference>
<dbReference type="EMBL" id="CAJJDO010000123">
    <property type="protein sequence ID" value="CAD8199972.1"/>
    <property type="molecule type" value="Genomic_DNA"/>
</dbReference>
<sequence>MRKKPFQDNGIYVEKHAKALLDYQQKQDEKDINTQSKYRIKAIKYKNNFLESQEVIKALKMENQESKKIISELLLDIEEMKEREKLLESELQEQKQLTQSAIEQLEQELQESVEDRLLQEQKQFQEKLTIQSNDAIEKLKKHFDEQLQIIAQTPKLNASPAKKKKKKHTFTSTTNLRPQSQTTGGNTHLKSSLHLHDIVYLGAHNSPMASCYGWHYTQQNVTITEQFEKYGARHFKIPLHWHVQNGVPQIVIAHEENGKSNCKMSLAQRLASKPEKAVDRLKELVNLTFKYPDEVIIMKLESKLLERSKDNGTLGWSDIEVAQKLHNLLVDIKAKQRVIRFQENNVPTLGWCRDNQKNILITIEPREQILGDLQEYTHDSYIVSAQVDWQTDPSKDVTTGNVARGLVNKNNGYIQSPFLEIHLNPENSLKLDMQYRKLYNQYDHVKKRFLQYYKHCGKMPNFVVADFVDQGDLSKIIDEINTNINQNDGFKPELL</sequence>
<dbReference type="PANTHER" id="PTHR13593">
    <property type="match status" value="1"/>
</dbReference>
<gene>
    <name evidence="3" type="ORF">PPENT_87.1.T1230040</name>
</gene>
<feature type="coiled-coil region" evidence="1">
    <location>
        <begin position="63"/>
        <end position="122"/>
    </location>
</feature>
<dbReference type="GO" id="GO:0008081">
    <property type="term" value="F:phosphoric diester hydrolase activity"/>
    <property type="evidence" value="ECO:0007669"/>
    <property type="project" value="TreeGrafter"/>
</dbReference>
<reference evidence="3" key="1">
    <citation type="submission" date="2021-01" db="EMBL/GenBank/DDBJ databases">
        <authorList>
            <consortium name="Genoscope - CEA"/>
            <person name="William W."/>
        </authorList>
    </citation>
    <scope>NUCLEOTIDE SEQUENCE</scope>
</reference>
<evidence type="ECO:0000256" key="1">
    <source>
        <dbReference type="SAM" id="Coils"/>
    </source>
</evidence>
<organism evidence="3 4">
    <name type="scientific">Paramecium pentaurelia</name>
    <dbReference type="NCBI Taxonomy" id="43138"/>
    <lineage>
        <taxon>Eukaryota</taxon>
        <taxon>Sar</taxon>
        <taxon>Alveolata</taxon>
        <taxon>Ciliophora</taxon>
        <taxon>Intramacronucleata</taxon>
        <taxon>Oligohymenophorea</taxon>
        <taxon>Peniculida</taxon>
        <taxon>Parameciidae</taxon>
        <taxon>Paramecium</taxon>
    </lineage>
</organism>
<feature type="region of interest" description="Disordered" evidence="2">
    <location>
        <begin position="157"/>
        <end position="188"/>
    </location>
</feature>
<keyword evidence="1" id="KW-0175">Coiled coil</keyword>
<keyword evidence="4" id="KW-1185">Reference proteome</keyword>
<protein>
    <submittedName>
        <fullName evidence="3">Uncharacterized protein</fullName>
    </submittedName>
</protein>
<evidence type="ECO:0000256" key="2">
    <source>
        <dbReference type="SAM" id="MobiDB-lite"/>
    </source>
</evidence>
<accession>A0A8S1XH35</accession>
<dbReference type="AlphaFoldDB" id="A0A8S1XH35"/>
<evidence type="ECO:0000313" key="4">
    <source>
        <dbReference type="Proteomes" id="UP000689195"/>
    </source>
</evidence>